<keyword evidence="1" id="KW-0479">Metal-binding</keyword>
<feature type="compositionally biased region" description="Acidic residues" evidence="6">
    <location>
        <begin position="260"/>
        <end position="281"/>
    </location>
</feature>
<evidence type="ECO:0000256" key="3">
    <source>
        <dbReference type="ARBA" id="ARBA00022833"/>
    </source>
</evidence>
<dbReference type="OrthoDB" id="10068559at2759"/>
<evidence type="ECO:0000256" key="4">
    <source>
        <dbReference type="ARBA" id="ARBA00023125"/>
    </source>
</evidence>
<dbReference type="EMBL" id="VXIV02002508">
    <property type="protein sequence ID" value="KAF6024965.1"/>
    <property type="molecule type" value="Genomic_DNA"/>
</dbReference>
<dbReference type="PANTHER" id="PTHR31751:SF42">
    <property type="entry name" value="PROTEIN CBG10204"/>
    <property type="match status" value="1"/>
</dbReference>
<evidence type="ECO:0000256" key="2">
    <source>
        <dbReference type="ARBA" id="ARBA00022771"/>
    </source>
</evidence>
<dbReference type="PROSITE" id="PS50293">
    <property type="entry name" value="TPR_REGION"/>
    <property type="match status" value="1"/>
</dbReference>
<dbReference type="AlphaFoldDB" id="A0A7J7JFS0"/>
<reference evidence="8" key="1">
    <citation type="submission" date="2020-06" db="EMBL/GenBank/DDBJ databases">
        <title>Draft genome of Bugula neritina, a colonial animal packing powerful symbionts and potential medicines.</title>
        <authorList>
            <person name="Rayko M."/>
        </authorList>
    </citation>
    <scope>NUCLEOTIDE SEQUENCE [LARGE SCALE GENOMIC DNA]</scope>
    <source>
        <strain evidence="8">Kwan_BN1</strain>
    </source>
</reference>
<dbReference type="Gene3D" id="1.25.40.10">
    <property type="entry name" value="Tetratricopeptide repeat domain"/>
    <property type="match status" value="1"/>
</dbReference>
<dbReference type="SMART" id="SM00692">
    <property type="entry name" value="DM3"/>
    <property type="match status" value="1"/>
</dbReference>
<dbReference type="GO" id="GO:0008270">
    <property type="term" value="F:zinc ion binding"/>
    <property type="evidence" value="ECO:0007669"/>
    <property type="project" value="UniProtKB-KW"/>
</dbReference>
<dbReference type="SUPFAM" id="SSF57716">
    <property type="entry name" value="Glucocorticoid receptor-like (DNA-binding domain)"/>
    <property type="match status" value="1"/>
</dbReference>
<feature type="region of interest" description="Disordered" evidence="6">
    <location>
        <begin position="258"/>
        <end position="281"/>
    </location>
</feature>
<keyword evidence="2 5" id="KW-0863">Zinc-finger</keyword>
<dbReference type="InterPro" id="IPR006612">
    <property type="entry name" value="THAP_Znf"/>
</dbReference>
<name>A0A7J7JFS0_BUGNE</name>
<keyword evidence="9" id="KW-1185">Reference proteome</keyword>
<evidence type="ECO:0000313" key="8">
    <source>
        <dbReference type="EMBL" id="KAF6024965.1"/>
    </source>
</evidence>
<gene>
    <name evidence="8" type="ORF">EB796_016725</name>
</gene>
<dbReference type="InterPro" id="IPR011990">
    <property type="entry name" value="TPR-like_helical_dom_sf"/>
</dbReference>
<keyword evidence="3" id="KW-0862">Zinc</keyword>
<accession>A0A7J7JFS0</accession>
<dbReference type="PANTHER" id="PTHR31751">
    <property type="entry name" value="SI:CH211-108C17.2-RELATED-RELATED"/>
    <property type="match status" value="1"/>
</dbReference>
<dbReference type="PROSITE" id="PS50950">
    <property type="entry name" value="ZF_THAP"/>
    <property type="match status" value="1"/>
</dbReference>
<comment type="caution">
    <text evidence="8">The sequence shown here is derived from an EMBL/GenBank/DDBJ whole genome shotgun (WGS) entry which is preliminary data.</text>
</comment>
<sequence>MKCDNELMVCILKPVFICRASSSKKNIYRCCAANCEGTDHLYRFPKDLVLRSAWVRFIKTRLKSFTAPSTKTALCFRHFTTESFSNYGQYVMTKGTENSVRLVLAPGAIPSIHLDPSMQEKIVSPSKQVDSTPVSAKNRRKLIREALNEPYNICCNINLLKYQGRNLVPPAVVTQKVKPSMDFTIGTNLGLHKGTQVKMRKKRPKFRSAQTQTDPKITNIYVESPAPAEETTIEPLPSQSVPAMMLEEPLNEAVQSVADSLDDSDDDYDFSSESDNDEWLPEEEEEVEYTAEMQANEEQFFMGSTSYNTPKIIVESDQLMELLSVCPMCAGHSSVELSSRHGAYLKFSSTCTTCQHSRLWENSPMKNKTPLINLFMSAGILFSGCLPTKTLRFLQMISVKSPSPATYFHYQKKFLHGVIREVYSSDMKALLKTLSTQELRVSGDGRFDTPGHSATFGVYTMMDSDTSKIISTELVKSTEVSSSPAMELEGLKRCRSSLSQKNVTIVELTTDRHTHITKWMREHWSEVQHTYDLWHISRNIRKRLAKLAGRKVAFYVVGKWIPAIVDHLFHVVMNTNKGPLRVAWWKSLALEYHTKSLDMRLVVYGSEATHAHIATSYNNIGLVYKKMGEYGKAQEYQLKADAIS</sequence>
<dbReference type="GO" id="GO:0003677">
    <property type="term" value="F:DNA binding"/>
    <property type="evidence" value="ECO:0007669"/>
    <property type="project" value="UniProtKB-UniRule"/>
</dbReference>
<evidence type="ECO:0000313" key="9">
    <source>
        <dbReference type="Proteomes" id="UP000593567"/>
    </source>
</evidence>
<evidence type="ECO:0000256" key="1">
    <source>
        <dbReference type="ARBA" id="ARBA00022723"/>
    </source>
</evidence>
<keyword evidence="4 5" id="KW-0238">DNA-binding</keyword>
<evidence type="ECO:0000256" key="5">
    <source>
        <dbReference type="PROSITE-ProRule" id="PRU00309"/>
    </source>
</evidence>
<dbReference type="Pfam" id="PF05485">
    <property type="entry name" value="THAP"/>
    <property type="match status" value="1"/>
</dbReference>
<evidence type="ECO:0000256" key="6">
    <source>
        <dbReference type="SAM" id="MobiDB-lite"/>
    </source>
</evidence>
<evidence type="ECO:0000259" key="7">
    <source>
        <dbReference type="PROSITE" id="PS50950"/>
    </source>
</evidence>
<protein>
    <recommendedName>
        <fullName evidence="7">THAP-type domain-containing protein</fullName>
    </recommendedName>
</protein>
<dbReference type="Proteomes" id="UP000593567">
    <property type="component" value="Unassembled WGS sequence"/>
</dbReference>
<dbReference type="SMART" id="SM00980">
    <property type="entry name" value="THAP"/>
    <property type="match status" value="1"/>
</dbReference>
<organism evidence="8 9">
    <name type="scientific">Bugula neritina</name>
    <name type="common">Brown bryozoan</name>
    <name type="synonym">Sertularia neritina</name>
    <dbReference type="NCBI Taxonomy" id="10212"/>
    <lineage>
        <taxon>Eukaryota</taxon>
        <taxon>Metazoa</taxon>
        <taxon>Spiralia</taxon>
        <taxon>Lophotrochozoa</taxon>
        <taxon>Bryozoa</taxon>
        <taxon>Gymnolaemata</taxon>
        <taxon>Cheilostomatida</taxon>
        <taxon>Flustrina</taxon>
        <taxon>Buguloidea</taxon>
        <taxon>Bugulidae</taxon>
        <taxon>Bugula</taxon>
    </lineage>
</organism>
<feature type="domain" description="THAP-type" evidence="7">
    <location>
        <begin position="13"/>
        <end position="113"/>
    </location>
</feature>
<proteinExistence type="predicted"/>